<comment type="subcellular location">
    <subcellularLocation>
        <location evidence="3">Chromosome</location>
        <location evidence="3">Centromere</location>
        <location evidence="3">Kinetochore</location>
    </subcellularLocation>
    <subcellularLocation>
        <location evidence="2">Cytoplasm</location>
        <location evidence="2">Cytoskeleton</location>
        <location evidence="2">Spindle</location>
    </subcellularLocation>
    <subcellularLocation>
        <location evidence="1">Nucleus</location>
    </subcellularLocation>
</comment>
<evidence type="ECO:0000256" key="9">
    <source>
        <dbReference type="ARBA" id="ARBA00022701"/>
    </source>
</evidence>
<keyword evidence="6" id="KW-0158">Chromosome</keyword>
<dbReference type="PANTHER" id="PTHR28036">
    <property type="entry name" value="DASH COMPLEX SUBUNIT DAD2"/>
    <property type="match status" value="1"/>
</dbReference>
<evidence type="ECO:0000256" key="7">
    <source>
        <dbReference type="ARBA" id="ARBA00022490"/>
    </source>
</evidence>
<protein>
    <recommendedName>
        <fullName evidence="5">DASH complex subunit DAD2</fullName>
    </recommendedName>
    <alternativeName>
        <fullName evidence="17">Outer kinetochore protein DAD2</fullName>
    </alternativeName>
</protein>
<evidence type="ECO:0000256" key="6">
    <source>
        <dbReference type="ARBA" id="ARBA00022454"/>
    </source>
</evidence>
<dbReference type="GO" id="GO:0044732">
    <property type="term" value="C:mitotic spindle pole body"/>
    <property type="evidence" value="ECO:0007669"/>
    <property type="project" value="TreeGrafter"/>
</dbReference>
<evidence type="ECO:0000256" key="5">
    <source>
        <dbReference type="ARBA" id="ARBA00020260"/>
    </source>
</evidence>
<keyword evidence="7" id="KW-0963">Cytoplasm</keyword>
<keyword evidence="9" id="KW-0493">Microtubule</keyword>
<sequence length="163" mass="17765">MGRCWLESPAAVPSGVSGVDVTRPGETRDFDFCSSNSICILPISSAWPLLLSWYIDLKKPNQSMSSTRFSPSALRLIEKQRELASLLQLNQASRTLSIQLEQLSQQFALSADGIKVTESVVGSWQNVFRAAHLAIASRTTPPEGSTEEPIQTLVRIPVGEPPA</sequence>
<evidence type="ECO:0000256" key="4">
    <source>
        <dbReference type="ARBA" id="ARBA00005501"/>
    </source>
</evidence>
<evidence type="ECO:0000256" key="15">
    <source>
        <dbReference type="ARBA" id="ARBA00023306"/>
    </source>
</evidence>
<evidence type="ECO:0000256" key="2">
    <source>
        <dbReference type="ARBA" id="ARBA00004186"/>
    </source>
</evidence>
<keyword evidence="13" id="KW-0206">Cytoskeleton</keyword>
<keyword evidence="14" id="KW-0539">Nucleus</keyword>
<proteinExistence type="inferred from homology"/>
<dbReference type="GO" id="GO:0051301">
    <property type="term" value="P:cell division"/>
    <property type="evidence" value="ECO:0007669"/>
    <property type="project" value="UniProtKB-KW"/>
</dbReference>
<dbReference type="OrthoDB" id="3230169at2759"/>
<keyword evidence="16" id="KW-0137">Centromere</keyword>
<dbReference type="EMBL" id="AVOT02004837">
    <property type="protein sequence ID" value="MBW0477504.1"/>
    <property type="molecule type" value="Genomic_DNA"/>
</dbReference>
<keyword evidence="8" id="KW-0132">Cell division</keyword>
<evidence type="ECO:0000256" key="10">
    <source>
        <dbReference type="ARBA" id="ARBA00022776"/>
    </source>
</evidence>
<evidence type="ECO:0000256" key="17">
    <source>
        <dbReference type="ARBA" id="ARBA00030568"/>
    </source>
</evidence>
<reference evidence="18" key="1">
    <citation type="submission" date="2021-03" db="EMBL/GenBank/DDBJ databases">
        <title>Draft genome sequence of rust myrtle Austropuccinia psidii MF-1, a brazilian biotype.</title>
        <authorList>
            <person name="Quecine M.C."/>
            <person name="Pachon D.M.R."/>
            <person name="Bonatelli M.L."/>
            <person name="Correr F.H."/>
            <person name="Franceschini L.M."/>
            <person name="Leite T.F."/>
            <person name="Margarido G.R.A."/>
            <person name="Almeida C.A."/>
            <person name="Ferrarezi J.A."/>
            <person name="Labate C.A."/>
        </authorList>
    </citation>
    <scope>NUCLEOTIDE SEQUENCE</scope>
    <source>
        <strain evidence="18">MF-1</strain>
    </source>
</reference>
<dbReference type="GO" id="GO:0005874">
    <property type="term" value="C:microtubule"/>
    <property type="evidence" value="ECO:0007669"/>
    <property type="project" value="UniProtKB-KW"/>
</dbReference>
<keyword evidence="10" id="KW-0498">Mitosis</keyword>
<dbReference type="GO" id="GO:0000278">
    <property type="term" value="P:mitotic cell cycle"/>
    <property type="evidence" value="ECO:0007669"/>
    <property type="project" value="InterPro"/>
</dbReference>
<name>A0A9Q3GSJ9_9BASI</name>
<dbReference type="AlphaFoldDB" id="A0A9Q3GSJ9"/>
<dbReference type="GO" id="GO:0008608">
    <property type="term" value="P:attachment of spindle microtubules to kinetochore"/>
    <property type="evidence" value="ECO:0007669"/>
    <property type="project" value="TreeGrafter"/>
</dbReference>
<dbReference type="GO" id="GO:0042729">
    <property type="term" value="C:DASH complex"/>
    <property type="evidence" value="ECO:0007669"/>
    <property type="project" value="InterPro"/>
</dbReference>
<gene>
    <name evidence="18" type="ORF">O181_017219</name>
</gene>
<dbReference type="Proteomes" id="UP000765509">
    <property type="component" value="Unassembled WGS sequence"/>
</dbReference>
<organism evidence="18 19">
    <name type="scientific">Austropuccinia psidii MF-1</name>
    <dbReference type="NCBI Taxonomy" id="1389203"/>
    <lineage>
        <taxon>Eukaryota</taxon>
        <taxon>Fungi</taxon>
        <taxon>Dikarya</taxon>
        <taxon>Basidiomycota</taxon>
        <taxon>Pucciniomycotina</taxon>
        <taxon>Pucciniomycetes</taxon>
        <taxon>Pucciniales</taxon>
        <taxon>Sphaerophragmiaceae</taxon>
        <taxon>Austropuccinia</taxon>
    </lineage>
</organism>
<dbReference type="Pfam" id="PF08654">
    <property type="entry name" value="DASH_Dad2"/>
    <property type="match status" value="1"/>
</dbReference>
<evidence type="ECO:0000256" key="1">
    <source>
        <dbReference type="ARBA" id="ARBA00004123"/>
    </source>
</evidence>
<evidence type="ECO:0000256" key="12">
    <source>
        <dbReference type="ARBA" id="ARBA00022838"/>
    </source>
</evidence>
<evidence type="ECO:0000256" key="16">
    <source>
        <dbReference type="ARBA" id="ARBA00023328"/>
    </source>
</evidence>
<evidence type="ECO:0000256" key="13">
    <source>
        <dbReference type="ARBA" id="ARBA00023212"/>
    </source>
</evidence>
<dbReference type="InterPro" id="IPR013963">
    <property type="entry name" value="DASH_Dad2"/>
</dbReference>
<keyword evidence="15" id="KW-0131">Cell cycle</keyword>
<evidence type="ECO:0000256" key="3">
    <source>
        <dbReference type="ARBA" id="ARBA00004629"/>
    </source>
</evidence>
<comment type="caution">
    <text evidence="18">The sequence shown here is derived from an EMBL/GenBank/DDBJ whole genome shotgun (WGS) entry which is preliminary data.</text>
</comment>
<evidence type="ECO:0000256" key="14">
    <source>
        <dbReference type="ARBA" id="ARBA00023242"/>
    </source>
</evidence>
<comment type="similarity">
    <text evidence="4">Belongs to the DASH complex DAD2 family.</text>
</comment>
<evidence type="ECO:0000256" key="11">
    <source>
        <dbReference type="ARBA" id="ARBA00022829"/>
    </source>
</evidence>
<keyword evidence="19" id="KW-1185">Reference proteome</keyword>
<evidence type="ECO:0000256" key="8">
    <source>
        <dbReference type="ARBA" id="ARBA00022618"/>
    </source>
</evidence>
<dbReference type="PANTHER" id="PTHR28036:SF1">
    <property type="entry name" value="DASH COMPLEX SUBUNIT DAD2"/>
    <property type="match status" value="1"/>
</dbReference>
<evidence type="ECO:0000313" key="18">
    <source>
        <dbReference type="EMBL" id="MBW0477504.1"/>
    </source>
</evidence>
<accession>A0A9Q3GSJ9</accession>
<dbReference type="GO" id="GO:1990023">
    <property type="term" value="C:mitotic spindle midzone"/>
    <property type="evidence" value="ECO:0007669"/>
    <property type="project" value="TreeGrafter"/>
</dbReference>
<keyword evidence="11" id="KW-0159">Chromosome partition</keyword>
<keyword evidence="12" id="KW-0995">Kinetochore</keyword>
<evidence type="ECO:0000313" key="19">
    <source>
        <dbReference type="Proteomes" id="UP000765509"/>
    </source>
</evidence>